<dbReference type="EMBL" id="LAZR01037747">
    <property type="protein sequence ID" value="KKL21400.1"/>
    <property type="molecule type" value="Genomic_DNA"/>
</dbReference>
<sequence length="63" mass="7351">MERFIWVIGGFFYRLFGYGRAANTHYDVGYERGYTAGLDDGFQDAVDNVQDWYTIEEPEEGLE</sequence>
<proteinExistence type="predicted"/>
<protein>
    <submittedName>
        <fullName evidence="1">Uncharacterized protein</fullName>
    </submittedName>
</protein>
<accession>A0A0F9BHU5</accession>
<dbReference type="AlphaFoldDB" id="A0A0F9BHU5"/>
<organism evidence="1">
    <name type="scientific">marine sediment metagenome</name>
    <dbReference type="NCBI Taxonomy" id="412755"/>
    <lineage>
        <taxon>unclassified sequences</taxon>
        <taxon>metagenomes</taxon>
        <taxon>ecological metagenomes</taxon>
    </lineage>
</organism>
<gene>
    <name evidence="1" type="ORF">LCGC14_2445810</name>
</gene>
<name>A0A0F9BHU5_9ZZZZ</name>
<reference evidence="1" key="1">
    <citation type="journal article" date="2015" name="Nature">
        <title>Complex archaea that bridge the gap between prokaryotes and eukaryotes.</title>
        <authorList>
            <person name="Spang A."/>
            <person name="Saw J.H."/>
            <person name="Jorgensen S.L."/>
            <person name="Zaremba-Niedzwiedzka K."/>
            <person name="Martijn J."/>
            <person name="Lind A.E."/>
            <person name="van Eijk R."/>
            <person name="Schleper C."/>
            <person name="Guy L."/>
            <person name="Ettema T.J."/>
        </authorList>
    </citation>
    <scope>NUCLEOTIDE SEQUENCE</scope>
</reference>
<evidence type="ECO:0000313" key="1">
    <source>
        <dbReference type="EMBL" id="KKL21400.1"/>
    </source>
</evidence>
<comment type="caution">
    <text evidence="1">The sequence shown here is derived from an EMBL/GenBank/DDBJ whole genome shotgun (WGS) entry which is preliminary data.</text>
</comment>